<feature type="transmembrane region" description="Helical" evidence="2">
    <location>
        <begin position="352"/>
        <end position="371"/>
    </location>
</feature>
<name>C7QJ52_CATAD</name>
<accession>C7QJ52</accession>
<dbReference type="Proteomes" id="UP000000851">
    <property type="component" value="Chromosome"/>
</dbReference>
<feature type="chain" id="PRO_5038638716" description="LPXTG-motif cell wall anchor domain protein" evidence="3">
    <location>
        <begin position="23"/>
        <end position="379"/>
    </location>
</feature>
<dbReference type="EMBL" id="CP001700">
    <property type="protein sequence ID" value="ACU69194.1"/>
    <property type="molecule type" value="Genomic_DNA"/>
</dbReference>
<evidence type="ECO:0000256" key="1">
    <source>
        <dbReference type="SAM" id="MobiDB-lite"/>
    </source>
</evidence>
<dbReference type="AlphaFoldDB" id="C7QJ52"/>
<feature type="region of interest" description="Disordered" evidence="1">
    <location>
        <begin position="253"/>
        <end position="348"/>
    </location>
</feature>
<keyword evidence="2" id="KW-0812">Transmembrane</keyword>
<evidence type="ECO:0000313" key="5">
    <source>
        <dbReference type="Proteomes" id="UP000000851"/>
    </source>
</evidence>
<feature type="compositionally biased region" description="Low complexity" evidence="1">
    <location>
        <begin position="253"/>
        <end position="283"/>
    </location>
</feature>
<dbReference type="eggNOG" id="ENOG5032TTP">
    <property type="taxonomic scope" value="Bacteria"/>
</dbReference>
<reference evidence="4 5" key="1">
    <citation type="journal article" date="2009" name="Stand. Genomic Sci.">
        <title>Complete genome sequence of Catenulispora acidiphila type strain (ID 139908).</title>
        <authorList>
            <person name="Copeland A."/>
            <person name="Lapidus A."/>
            <person name="Glavina Del Rio T."/>
            <person name="Nolan M."/>
            <person name="Lucas S."/>
            <person name="Chen F."/>
            <person name="Tice H."/>
            <person name="Cheng J.F."/>
            <person name="Bruce D."/>
            <person name="Goodwin L."/>
            <person name="Pitluck S."/>
            <person name="Mikhailova N."/>
            <person name="Pati A."/>
            <person name="Ivanova N."/>
            <person name="Mavromatis K."/>
            <person name="Chen A."/>
            <person name="Palaniappan K."/>
            <person name="Chain P."/>
            <person name="Land M."/>
            <person name="Hauser L."/>
            <person name="Chang Y.J."/>
            <person name="Jeffries C.D."/>
            <person name="Chertkov O."/>
            <person name="Brettin T."/>
            <person name="Detter J.C."/>
            <person name="Han C."/>
            <person name="Ali Z."/>
            <person name="Tindall B.J."/>
            <person name="Goker M."/>
            <person name="Bristow J."/>
            <person name="Eisen J.A."/>
            <person name="Markowitz V."/>
            <person name="Hugenholtz P."/>
            <person name="Kyrpides N.C."/>
            <person name="Klenk H.P."/>
        </authorList>
    </citation>
    <scope>NUCLEOTIDE SEQUENCE [LARGE SCALE GENOMIC DNA]</scope>
    <source>
        <strain evidence="5">DSM 44928 / JCM 14897 / NBRC 102108 / NRRL B-24433 / ID139908</strain>
    </source>
</reference>
<keyword evidence="2" id="KW-1133">Transmembrane helix</keyword>
<evidence type="ECO:0000256" key="2">
    <source>
        <dbReference type="SAM" id="Phobius"/>
    </source>
</evidence>
<proteinExistence type="predicted"/>
<keyword evidence="3" id="KW-0732">Signal</keyword>
<gene>
    <name evidence="4" type="ordered locus">Caci_0241</name>
</gene>
<evidence type="ECO:0000313" key="4">
    <source>
        <dbReference type="EMBL" id="ACU69194.1"/>
    </source>
</evidence>
<protein>
    <recommendedName>
        <fullName evidence="6">LPXTG-motif cell wall anchor domain protein</fullName>
    </recommendedName>
</protein>
<keyword evidence="5" id="KW-1185">Reference proteome</keyword>
<dbReference type="HOGENOM" id="CLU_728991_0_0_11"/>
<dbReference type="InParanoid" id="C7QJ52"/>
<dbReference type="KEGG" id="cai:Caci_0241"/>
<feature type="signal peptide" evidence="3">
    <location>
        <begin position="1"/>
        <end position="22"/>
    </location>
</feature>
<evidence type="ECO:0008006" key="6">
    <source>
        <dbReference type="Google" id="ProtNLM"/>
    </source>
</evidence>
<sequence precursor="true">MAGMALSRTVRPRALALLPAVAAGGAALVGAGLPTSAAAAAAAASHAAASTLITVTVDSVPALSLNAFQGSYATSTLAQNAGDGSADGAQDPNGVLDRITLDQPTQSKIHSDPAKNWADAQPAVEYTLHGKKLYAVSSVDAHAECTPSGQGVNTYVHTAPNSVTVLGTNVGAGKTTMAVTGAQLGVAGVDHGSLDVSYTTTATQGQQAAGTSARAHMDLTISGVFYDSQGKQLYSGQLQKLRLGDVQVACQNSGTTTPAPTPTTAVTVASSSGGSVDGVGDPTAPGPAAPSTLKGEPDPAAYMRSPHQAGQNGQVRGNAKDEMGPAVPENGPVLPAENAAKSSTSGGSDGSLWWALLSVLGLGGGTALYFATRRRGRHQ</sequence>
<organism evidence="4 5">
    <name type="scientific">Catenulispora acidiphila (strain DSM 44928 / JCM 14897 / NBRC 102108 / NRRL B-24433 / ID139908)</name>
    <dbReference type="NCBI Taxonomy" id="479433"/>
    <lineage>
        <taxon>Bacteria</taxon>
        <taxon>Bacillati</taxon>
        <taxon>Actinomycetota</taxon>
        <taxon>Actinomycetes</taxon>
        <taxon>Catenulisporales</taxon>
        <taxon>Catenulisporaceae</taxon>
        <taxon>Catenulispora</taxon>
    </lineage>
</organism>
<keyword evidence="2" id="KW-0472">Membrane</keyword>
<evidence type="ECO:0000256" key="3">
    <source>
        <dbReference type="SAM" id="SignalP"/>
    </source>
</evidence>